<dbReference type="SUPFAM" id="SSF52540">
    <property type="entry name" value="P-loop containing nucleoside triphosphate hydrolases"/>
    <property type="match status" value="1"/>
</dbReference>
<dbReference type="PANTHER" id="PTHR42759">
    <property type="entry name" value="MOXR FAMILY PROTEIN"/>
    <property type="match status" value="1"/>
</dbReference>
<dbReference type="Pfam" id="PF07726">
    <property type="entry name" value="AAA_3"/>
    <property type="match status" value="1"/>
</dbReference>
<gene>
    <name evidence="3" type="ORF">DW016_08825</name>
</gene>
<evidence type="ECO:0000259" key="1">
    <source>
        <dbReference type="Pfam" id="PF07726"/>
    </source>
</evidence>
<feature type="domain" description="ATPase AAA-3" evidence="1">
    <location>
        <begin position="34"/>
        <end position="164"/>
    </location>
</feature>
<accession>A0A3E3K282</accession>
<reference evidence="3 4" key="1">
    <citation type="submission" date="2018-08" db="EMBL/GenBank/DDBJ databases">
        <title>A genome reference for cultivated species of the human gut microbiota.</title>
        <authorList>
            <person name="Zou Y."/>
            <person name="Xue W."/>
            <person name="Luo G."/>
        </authorList>
    </citation>
    <scope>NUCLEOTIDE SEQUENCE [LARGE SCALE GENOMIC DNA]</scope>
    <source>
        <strain evidence="3 4">AF37-2AT</strain>
    </source>
</reference>
<dbReference type="EMBL" id="QVLX01000004">
    <property type="protein sequence ID" value="RGE87222.1"/>
    <property type="molecule type" value="Genomic_DNA"/>
</dbReference>
<name>A0A3E3K282_9FIRM</name>
<comment type="caution">
    <text evidence="3">The sequence shown here is derived from an EMBL/GenBank/DDBJ whole genome shotgun (WGS) entry which is preliminary data.</text>
</comment>
<evidence type="ECO:0000313" key="4">
    <source>
        <dbReference type="Proteomes" id="UP000261080"/>
    </source>
</evidence>
<dbReference type="InterPro" id="IPR011703">
    <property type="entry name" value="ATPase_AAA-3"/>
</dbReference>
<dbReference type="AlphaFoldDB" id="A0A3E3K282"/>
<dbReference type="PANTHER" id="PTHR42759:SF5">
    <property type="entry name" value="METHANOL DEHYDROGENASE REGULATOR"/>
    <property type="match status" value="1"/>
</dbReference>
<dbReference type="PIRSF" id="PIRSF002849">
    <property type="entry name" value="AAA_ATPase_chaperone_MoxR_prd"/>
    <property type="match status" value="1"/>
</dbReference>
<dbReference type="GO" id="GO:0016887">
    <property type="term" value="F:ATP hydrolysis activity"/>
    <property type="evidence" value="ECO:0007669"/>
    <property type="project" value="InterPro"/>
</dbReference>
<sequence length="314" mass="34574">MMVAASVIEEVKKAVIGKQDCIKKVMAAILAGGHILIEDIPGVGKTTMAVAFSKSMGLLRHRVQFTPDVLPADIVGFSLYDKKTQQFVYQPGAAMCNLLLADEINRTSPKTQSALLEVMEERQVTVDQRTYEVPEPFIVIATENPFGSAGTQMLPESQLDRFMICISMGYPDIQSEIEIVKGNQKGSPADAVRSVMDKDLLLAMQKEVEEVYIHDAVYQYIGNLVEATRNHQMVRLGVSPRGTIALAKAAKAYAYLEGRTFCIPHDVESVFPDVTVHRLFLSAKARAARMDSTQVIEEILTGTKKPKAGKGRIE</sequence>
<dbReference type="InterPro" id="IPR041628">
    <property type="entry name" value="ChlI/MoxR_AAA_lid"/>
</dbReference>
<evidence type="ECO:0000259" key="2">
    <source>
        <dbReference type="Pfam" id="PF17863"/>
    </source>
</evidence>
<keyword evidence="4" id="KW-1185">Reference proteome</keyword>
<dbReference type="Proteomes" id="UP000261080">
    <property type="component" value="Unassembled WGS sequence"/>
</dbReference>
<dbReference type="InterPro" id="IPR050764">
    <property type="entry name" value="CbbQ/NirQ/NorQ/GpvN"/>
</dbReference>
<dbReference type="OrthoDB" id="9808397at2"/>
<organism evidence="3 4">
    <name type="scientific">Sellimonas intestinalis</name>
    <dbReference type="NCBI Taxonomy" id="1653434"/>
    <lineage>
        <taxon>Bacteria</taxon>
        <taxon>Bacillati</taxon>
        <taxon>Bacillota</taxon>
        <taxon>Clostridia</taxon>
        <taxon>Lachnospirales</taxon>
        <taxon>Lachnospiraceae</taxon>
        <taxon>Sellimonas</taxon>
    </lineage>
</organism>
<dbReference type="Gene3D" id="1.10.8.80">
    <property type="entry name" value="Magnesium chelatase subunit I, C-Terminal domain"/>
    <property type="match status" value="1"/>
</dbReference>
<protein>
    <submittedName>
        <fullName evidence="3">MoxR family ATPase</fullName>
    </submittedName>
</protein>
<feature type="domain" description="ChlI/MoxR AAA lid" evidence="2">
    <location>
        <begin position="227"/>
        <end position="299"/>
    </location>
</feature>
<dbReference type="Pfam" id="PF17863">
    <property type="entry name" value="AAA_lid_2"/>
    <property type="match status" value="1"/>
</dbReference>
<dbReference type="Gene3D" id="3.40.50.300">
    <property type="entry name" value="P-loop containing nucleotide triphosphate hydrolases"/>
    <property type="match status" value="1"/>
</dbReference>
<proteinExistence type="predicted"/>
<dbReference type="GO" id="GO:0005524">
    <property type="term" value="F:ATP binding"/>
    <property type="evidence" value="ECO:0007669"/>
    <property type="project" value="InterPro"/>
</dbReference>
<evidence type="ECO:0000313" key="3">
    <source>
        <dbReference type="EMBL" id="RGE87222.1"/>
    </source>
</evidence>
<dbReference type="InterPro" id="IPR027417">
    <property type="entry name" value="P-loop_NTPase"/>
</dbReference>